<keyword evidence="3" id="KW-0312">Gluconeogenesis</keyword>
<dbReference type="GO" id="GO:0005829">
    <property type="term" value="C:cytosol"/>
    <property type="evidence" value="ECO:0007669"/>
    <property type="project" value="TreeGrafter"/>
</dbReference>
<comment type="pathway">
    <text evidence="3">Carbohydrate degradation; glycolysis; D-glyceraldehyde 3-phosphate from glycerone phosphate: step 1/1.</text>
</comment>
<comment type="similarity">
    <text evidence="1 3">Belongs to the triosephosphate isomerase family.</text>
</comment>
<comment type="subunit">
    <text evidence="3">Homodimer.</text>
</comment>
<name>A0A0G1MA80_9BACT</name>
<proteinExistence type="inferred from homology"/>
<dbReference type="AlphaFoldDB" id="A0A0G1MA80"/>
<dbReference type="InterPro" id="IPR035990">
    <property type="entry name" value="TIM_sf"/>
</dbReference>
<dbReference type="PANTHER" id="PTHR21139">
    <property type="entry name" value="TRIOSEPHOSPHATE ISOMERASE"/>
    <property type="match status" value="1"/>
</dbReference>
<dbReference type="PROSITE" id="PS51440">
    <property type="entry name" value="TIM_2"/>
    <property type="match status" value="1"/>
</dbReference>
<dbReference type="PANTHER" id="PTHR21139:SF42">
    <property type="entry name" value="TRIOSEPHOSPHATE ISOMERASE"/>
    <property type="match status" value="1"/>
</dbReference>
<reference evidence="4 5" key="1">
    <citation type="journal article" date="2015" name="Nature">
        <title>rRNA introns, odd ribosomes, and small enigmatic genomes across a large radiation of phyla.</title>
        <authorList>
            <person name="Brown C.T."/>
            <person name="Hug L.A."/>
            <person name="Thomas B.C."/>
            <person name="Sharon I."/>
            <person name="Castelle C.J."/>
            <person name="Singh A."/>
            <person name="Wilkins M.J."/>
            <person name="Williams K.H."/>
            <person name="Banfield J.F."/>
        </authorList>
    </citation>
    <scope>NUCLEOTIDE SEQUENCE [LARGE SCALE GENOMIC DNA]</scope>
</reference>
<evidence type="ECO:0000256" key="2">
    <source>
        <dbReference type="ARBA" id="ARBA00023235"/>
    </source>
</evidence>
<dbReference type="PATRIC" id="fig|1618649.3.peg.32"/>
<dbReference type="GO" id="GO:0019563">
    <property type="term" value="P:glycerol catabolic process"/>
    <property type="evidence" value="ECO:0007669"/>
    <property type="project" value="TreeGrafter"/>
</dbReference>
<evidence type="ECO:0000313" key="4">
    <source>
        <dbReference type="EMBL" id="KKU05176.1"/>
    </source>
</evidence>
<keyword evidence="2 3" id="KW-0413">Isomerase</keyword>
<dbReference type="Pfam" id="PF00121">
    <property type="entry name" value="TIM"/>
    <property type="match status" value="1"/>
</dbReference>
<comment type="subcellular location">
    <subcellularLocation>
        <location evidence="3">Cytoplasm</location>
    </subcellularLocation>
</comment>
<comment type="catalytic activity">
    <reaction evidence="3">
        <text>D-glyceraldehyde 3-phosphate = dihydroxyacetone phosphate</text>
        <dbReference type="Rhea" id="RHEA:18585"/>
        <dbReference type="ChEBI" id="CHEBI:57642"/>
        <dbReference type="ChEBI" id="CHEBI:59776"/>
        <dbReference type="EC" id="5.3.1.1"/>
    </reaction>
</comment>
<dbReference type="SUPFAM" id="SSF51351">
    <property type="entry name" value="Triosephosphate isomerase (TIM)"/>
    <property type="match status" value="1"/>
</dbReference>
<evidence type="ECO:0000256" key="3">
    <source>
        <dbReference type="RuleBase" id="RU363013"/>
    </source>
</evidence>
<comment type="pathway">
    <text evidence="3">Carbohydrate biosynthesis; gluconeogenesis.</text>
</comment>
<dbReference type="InterPro" id="IPR013785">
    <property type="entry name" value="Aldolase_TIM"/>
</dbReference>
<keyword evidence="3" id="KW-0324">Glycolysis</keyword>
<comment type="caution">
    <text evidence="4">The sequence shown here is derived from an EMBL/GenBank/DDBJ whole genome shotgun (WGS) entry which is preliminary data.</text>
</comment>
<dbReference type="InterPro" id="IPR000652">
    <property type="entry name" value="Triosephosphate_isomerase"/>
</dbReference>
<dbReference type="EC" id="5.3.1.1" evidence="3"/>
<dbReference type="Proteomes" id="UP000034696">
    <property type="component" value="Unassembled WGS sequence"/>
</dbReference>
<dbReference type="Gene3D" id="3.20.20.70">
    <property type="entry name" value="Aldolase class I"/>
    <property type="match status" value="1"/>
</dbReference>
<dbReference type="UniPathway" id="UPA00138"/>
<dbReference type="UniPathway" id="UPA00109">
    <property type="reaction ID" value="UER00189"/>
</dbReference>
<evidence type="ECO:0000256" key="1">
    <source>
        <dbReference type="ARBA" id="ARBA00007422"/>
    </source>
</evidence>
<dbReference type="CDD" id="cd00311">
    <property type="entry name" value="TIM"/>
    <property type="match status" value="1"/>
</dbReference>
<dbReference type="GO" id="GO:0006094">
    <property type="term" value="P:gluconeogenesis"/>
    <property type="evidence" value="ECO:0007669"/>
    <property type="project" value="UniProtKB-UniPathway"/>
</dbReference>
<dbReference type="GO" id="GO:0006096">
    <property type="term" value="P:glycolytic process"/>
    <property type="evidence" value="ECO:0007669"/>
    <property type="project" value="UniProtKB-UniRule"/>
</dbReference>
<keyword evidence="3" id="KW-0963">Cytoplasm</keyword>
<dbReference type="GO" id="GO:0004807">
    <property type="term" value="F:triose-phosphate isomerase activity"/>
    <property type="evidence" value="ECO:0007669"/>
    <property type="project" value="UniProtKB-UniRule"/>
</dbReference>
<dbReference type="EMBL" id="LCKT01000002">
    <property type="protein sequence ID" value="KKU05176.1"/>
    <property type="molecule type" value="Genomic_DNA"/>
</dbReference>
<accession>A0A0G1MA80</accession>
<sequence>MKKLVIANWKMAPQTVKEAQAIFAKIKSRAARLRGVETVIAPPFIYLPLLKSAGKIKLAAQDVAKDDGGPWTGEISARMLKGVGVSYAIIGHSERREIGEGDDVIREKLYQSLFRGLKSVLCVGEKEKSQEAFPHIVREQIKKALRGIPRYFASKTIIAYEPVWAISSHSKGKADTPQNFFEMSIFIRRTVLDVWGKSAALRLPIIYGGSVNAKNAKGFLEVKGGSGVLVGKASLDAREFNKILEIADTI</sequence>
<dbReference type="NCBIfam" id="TIGR00419">
    <property type="entry name" value="tim"/>
    <property type="match status" value="1"/>
</dbReference>
<evidence type="ECO:0000313" key="5">
    <source>
        <dbReference type="Proteomes" id="UP000034696"/>
    </source>
</evidence>
<protein>
    <recommendedName>
        <fullName evidence="3">Triosephosphate isomerase</fullName>
        <ecNumber evidence="3">5.3.1.1</ecNumber>
    </recommendedName>
</protein>
<dbReference type="GO" id="GO:0046166">
    <property type="term" value="P:glyceraldehyde-3-phosphate biosynthetic process"/>
    <property type="evidence" value="ECO:0007669"/>
    <property type="project" value="TreeGrafter"/>
</dbReference>
<gene>
    <name evidence="4" type="ORF">UX06_C0002G0002</name>
</gene>
<organism evidence="4 5">
    <name type="scientific">Candidatus Giovannonibacteria bacterium GW2011_GWA2_45_21</name>
    <dbReference type="NCBI Taxonomy" id="1618649"/>
    <lineage>
        <taxon>Bacteria</taxon>
        <taxon>Candidatus Giovannoniibacteriota</taxon>
    </lineage>
</organism>